<evidence type="ECO:0000313" key="4">
    <source>
        <dbReference type="Proteomes" id="UP000434957"/>
    </source>
</evidence>
<dbReference type="AlphaFoldDB" id="A0A6A4FS43"/>
<sequence length="46" mass="5398">MDVETARSVQLEDEDYRDEGSDEEYEEKEEVDDDVKSTAELLNKSR</sequence>
<reference evidence="3 4" key="1">
    <citation type="submission" date="2018-08" db="EMBL/GenBank/DDBJ databases">
        <title>Genomic investigation of the strawberry pathogen Phytophthora fragariae indicates pathogenicity is determined by transcriptional variation in three key races.</title>
        <authorList>
            <person name="Adams T.M."/>
            <person name="Armitage A.D."/>
            <person name="Sobczyk M.K."/>
            <person name="Bates H.J."/>
            <person name="Dunwell J.M."/>
            <person name="Nellist C.F."/>
            <person name="Harrison R.J."/>
        </authorList>
    </citation>
    <scope>NUCLEOTIDE SEQUENCE [LARGE SCALE GENOMIC DNA]</scope>
    <source>
        <strain evidence="2 5">SCRP324</strain>
        <strain evidence="3 4">SCRP333</strain>
    </source>
</reference>
<evidence type="ECO:0000313" key="5">
    <source>
        <dbReference type="Proteomes" id="UP000435112"/>
    </source>
</evidence>
<dbReference type="EMBL" id="QXFT01000255">
    <property type="protein sequence ID" value="KAE9349341.1"/>
    <property type="molecule type" value="Genomic_DNA"/>
</dbReference>
<evidence type="ECO:0000313" key="3">
    <source>
        <dbReference type="EMBL" id="KAE9349341.1"/>
    </source>
</evidence>
<name>A0A6A4FS43_9STRA</name>
<gene>
    <name evidence="2" type="ORF">PR002_g7002</name>
    <name evidence="3" type="ORF">PR003_g5929</name>
</gene>
<proteinExistence type="predicted"/>
<evidence type="ECO:0000313" key="2">
    <source>
        <dbReference type="EMBL" id="KAE9036612.1"/>
    </source>
</evidence>
<evidence type="ECO:0000256" key="1">
    <source>
        <dbReference type="SAM" id="MobiDB-lite"/>
    </source>
</evidence>
<dbReference type="EMBL" id="QXFU01000325">
    <property type="protein sequence ID" value="KAE9036612.1"/>
    <property type="molecule type" value="Genomic_DNA"/>
</dbReference>
<comment type="caution">
    <text evidence="3">The sequence shown here is derived from an EMBL/GenBank/DDBJ whole genome shotgun (WGS) entry which is preliminary data.</text>
</comment>
<accession>A0A6A4FS43</accession>
<protein>
    <submittedName>
        <fullName evidence="3">Uncharacterized protein</fullName>
    </submittedName>
</protein>
<feature type="region of interest" description="Disordered" evidence="1">
    <location>
        <begin position="1"/>
        <end position="46"/>
    </location>
</feature>
<keyword evidence="4" id="KW-1185">Reference proteome</keyword>
<dbReference type="Proteomes" id="UP000435112">
    <property type="component" value="Unassembled WGS sequence"/>
</dbReference>
<dbReference type="Proteomes" id="UP000434957">
    <property type="component" value="Unassembled WGS sequence"/>
</dbReference>
<organism evidence="3 4">
    <name type="scientific">Phytophthora rubi</name>
    <dbReference type="NCBI Taxonomy" id="129364"/>
    <lineage>
        <taxon>Eukaryota</taxon>
        <taxon>Sar</taxon>
        <taxon>Stramenopiles</taxon>
        <taxon>Oomycota</taxon>
        <taxon>Peronosporomycetes</taxon>
        <taxon>Peronosporales</taxon>
        <taxon>Peronosporaceae</taxon>
        <taxon>Phytophthora</taxon>
    </lineage>
</organism>
<feature type="compositionally biased region" description="Acidic residues" evidence="1">
    <location>
        <begin position="11"/>
        <end position="33"/>
    </location>
</feature>